<dbReference type="RefSeq" id="WP_157565132.1">
    <property type="nucleotide sequence ID" value="NZ_WPIK01000004.1"/>
</dbReference>
<name>A0A7K1SV22_9SPHI</name>
<organism evidence="1 2">
    <name type="scientific">Mucilaginibacter arboris</name>
    <dbReference type="NCBI Taxonomy" id="2682090"/>
    <lineage>
        <taxon>Bacteria</taxon>
        <taxon>Pseudomonadati</taxon>
        <taxon>Bacteroidota</taxon>
        <taxon>Sphingobacteriia</taxon>
        <taxon>Sphingobacteriales</taxon>
        <taxon>Sphingobacteriaceae</taxon>
        <taxon>Mucilaginibacter</taxon>
    </lineage>
</organism>
<comment type="caution">
    <text evidence="1">The sequence shown here is derived from an EMBL/GenBank/DDBJ whole genome shotgun (WGS) entry which is preliminary data.</text>
</comment>
<dbReference type="Proteomes" id="UP000462014">
    <property type="component" value="Unassembled WGS sequence"/>
</dbReference>
<protein>
    <submittedName>
        <fullName evidence="1">Uncharacterized protein</fullName>
    </submittedName>
</protein>
<evidence type="ECO:0000313" key="1">
    <source>
        <dbReference type="EMBL" id="MVN21088.1"/>
    </source>
</evidence>
<dbReference type="EMBL" id="WPIK01000004">
    <property type="protein sequence ID" value="MVN21088.1"/>
    <property type="molecule type" value="Genomic_DNA"/>
</dbReference>
<sequence length="165" mass="19160">MTTEELPPFQFSIMRILDCGFMIEEAISPENNNIQIGYGMSFTFDTQNDWIEYLIRTDFREKDSNIKFLSGTVLTRFNIANLVSFVDENQKINFPDGSLEILFGIAFGHMRAIVSKNIAGSRFSHFIIPIINQQSLFKELLEANIERVKKIRETELIKKEDKIRN</sequence>
<evidence type="ECO:0000313" key="2">
    <source>
        <dbReference type="Proteomes" id="UP000462014"/>
    </source>
</evidence>
<dbReference type="AlphaFoldDB" id="A0A7K1SV22"/>
<keyword evidence="2" id="KW-1185">Reference proteome</keyword>
<proteinExistence type="predicted"/>
<reference evidence="1 2" key="1">
    <citation type="submission" date="2019-12" db="EMBL/GenBank/DDBJ databases">
        <title>Mucilaginibacter sp. HMF7410 genome sequencing and assembly.</title>
        <authorList>
            <person name="Kang H."/>
            <person name="Cha I."/>
            <person name="Kim H."/>
            <person name="Joh K."/>
        </authorList>
    </citation>
    <scope>NUCLEOTIDE SEQUENCE [LARGE SCALE GENOMIC DNA]</scope>
    <source>
        <strain evidence="1 2">HMF7410</strain>
    </source>
</reference>
<accession>A0A7K1SV22</accession>
<gene>
    <name evidence="1" type="ORF">GO621_06025</name>
</gene>